<evidence type="ECO:0000259" key="1">
    <source>
        <dbReference type="Pfam" id="PF16410"/>
    </source>
</evidence>
<evidence type="ECO:0000313" key="3">
    <source>
        <dbReference type="Proteomes" id="UP000031408"/>
    </source>
</evidence>
<accession>A0A0C1LFF3</accession>
<dbReference type="PROSITE" id="PS51257">
    <property type="entry name" value="PROKAR_LIPOPROTEIN"/>
    <property type="match status" value="1"/>
</dbReference>
<reference evidence="2 3" key="1">
    <citation type="submission" date="2014-11" db="EMBL/GenBank/DDBJ databases">
        <title>Genome sequence of Flavihumibacter solisilvae 3-3.</title>
        <authorList>
            <person name="Zhou G."/>
            <person name="Li M."/>
            <person name="Wang G."/>
        </authorList>
    </citation>
    <scope>NUCLEOTIDE SEQUENCE [LARGE SCALE GENOMIC DNA]</scope>
    <source>
        <strain evidence="2 3">3-3</strain>
    </source>
</reference>
<comment type="caution">
    <text evidence="2">The sequence shown here is derived from an EMBL/GenBank/DDBJ whole genome shotgun (WGS) entry which is preliminary data.</text>
</comment>
<organism evidence="2 3">
    <name type="scientific">Flavihumibacter solisilvae</name>
    <dbReference type="NCBI Taxonomy" id="1349421"/>
    <lineage>
        <taxon>Bacteria</taxon>
        <taxon>Pseudomonadati</taxon>
        <taxon>Bacteroidota</taxon>
        <taxon>Chitinophagia</taxon>
        <taxon>Chitinophagales</taxon>
        <taxon>Chitinophagaceae</taxon>
        <taxon>Flavihumibacter</taxon>
    </lineage>
</organism>
<proteinExistence type="predicted"/>
<evidence type="ECO:0000313" key="2">
    <source>
        <dbReference type="EMBL" id="KIC94063.1"/>
    </source>
</evidence>
<dbReference type="InterPro" id="IPR032186">
    <property type="entry name" value="DUF5018"/>
</dbReference>
<sequence length="557" mass="60067">MKKIFSFIFIAATAATTISSCRKADPVIRKSQNEMSDIYATTPDKGRERLFDARYSAAKDTIYFDIPWFSPQDSDNEVDLSQIILRATIPSDAIISPALGSPMDLRNPVPLSITAGDGSVANYVVVGRKVGNTTVSAAAIEFNNNGTNEMVEAVIQENEILFYILPGTDVSNATFTYAINRHSTANIAYGSSIDLSSDVPFIVTGVDGVAKTYTLKAKEPIKLTYGAGINRSLWNKSASELGFTDNMEVCLAVSGDHLILTRRTNPSKYSVFNRFTGTYLQDMKYPFSGLSFQVVNDNEGHLLAASWAPKNASFIVYRYNDALDAAPVKLIEWVNNNPAGITGDGGVGRRVNVYGDINGDAVITAPAGQSDVIMRWRIVGGTLVSNTPEVVVYKSLAGGAATKMGYYAEAQPVSAAANGDYFINYQFEVAYVNGATNERSAALTLGWPVVFNMPTAYASFNGAKYLAIVKYIDTYSLNKVQTSLYDVTSPSNLGMAPSNPAYPDFNIFNSGVQTGTTNGNGTADIAVGYSNNGERMQVYTLLTNGGVAAHEFTNYAK</sequence>
<dbReference type="AlphaFoldDB" id="A0A0C1LFF3"/>
<name>A0A0C1LFF3_9BACT</name>
<dbReference type="Proteomes" id="UP000031408">
    <property type="component" value="Unassembled WGS sequence"/>
</dbReference>
<dbReference type="OrthoDB" id="1094445at2"/>
<gene>
    <name evidence="2" type="ORF">OI18_13740</name>
</gene>
<keyword evidence="3" id="KW-1185">Reference proteome</keyword>
<dbReference type="RefSeq" id="WP_039140620.1">
    <property type="nucleotide sequence ID" value="NZ_JSVC01000015.1"/>
</dbReference>
<protein>
    <recommendedName>
        <fullName evidence="1">DUF5018 domain-containing protein</fullName>
    </recommendedName>
</protein>
<dbReference type="EMBL" id="JSVC01000015">
    <property type="protein sequence ID" value="KIC94063.1"/>
    <property type="molecule type" value="Genomic_DNA"/>
</dbReference>
<feature type="domain" description="DUF5018" evidence="1">
    <location>
        <begin position="16"/>
        <end position="357"/>
    </location>
</feature>
<dbReference type="STRING" id="1349421.OI18_13740"/>
<dbReference type="Pfam" id="PF16410">
    <property type="entry name" value="DUF5018"/>
    <property type="match status" value="1"/>
</dbReference>
<dbReference type="Gene3D" id="2.60.40.2340">
    <property type="match status" value="1"/>
</dbReference>